<comment type="caution">
    <text evidence="1">The sequence shown here is derived from an EMBL/GenBank/DDBJ whole genome shotgun (WGS) entry which is preliminary data.</text>
</comment>
<keyword evidence="2" id="KW-1185">Reference proteome</keyword>
<gene>
    <name evidence="1" type="ORF">LARSCL_LOCUS15357</name>
</gene>
<accession>A0AAV2AXS8</accession>
<sequence length="39" mass="4500">MKITPQEGHSEEKLEMPMEMLQALMVFEMLTVESESLTT</sequence>
<dbReference type="EMBL" id="CAXIEN010000232">
    <property type="protein sequence ID" value="CAL1288455.1"/>
    <property type="molecule type" value="Genomic_DNA"/>
</dbReference>
<evidence type="ECO:0000313" key="1">
    <source>
        <dbReference type="EMBL" id="CAL1288455.1"/>
    </source>
</evidence>
<dbReference type="Proteomes" id="UP001497382">
    <property type="component" value="Unassembled WGS sequence"/>
</dbReference>
<reference evidence="1 2" key="1">
    <citation type="submission" date="2024-04" db="EMBL/GenBank/DDBJ databases">
        <authorList>
            <person name="Rising A."/>
            <person name="Reimegard J."/>
            <person name="Sonavane S."/>
            <person name="Akerstrom W."/>
            <person name="Nylinder S."/>
            <person name="Hedman E."/>
            <person name="Kallberg Y."/>
        </authorList>
    </citation>
    <scope>NUCLEOTIDE SEQUENCE [LARGE SCALE GENOMIC DNA]</scope>
</reference>
<proteinExistence type="predicted"/>
<dbReference type="AlphaFoldDB" id="A0AAV2AXS8"/>
<name>A0AAV2AXS8_9ARAC</name>
<evidence type="ECO:0000313" key="2">
    <source>
        <dbReference type="Proteomes" id="UP001497382"/>
    </source>
</evidence>
<protein>
    <submittedName>
        <fullName evidence="1">Uncharacterized protein</fullName>
    </submittedName>
</protein>
<organism evidence="1 2">
    <name type="scientific">Larinioides sclopetarius</name>
    <dbReference type="NCBI Taxonomy" id="280406"/>
    <lineage>
        <taxon>Eukaryota</taxon>
        <taxon>Metazoa</taxon>
        <taxon>Ecdysozoa</taxon>
        <taxon>Arthropoda</taxon>
        <taxon>Chelicerata</taxon>
        <taxon>Arachnida</taxon>
        <taxon>Araneae</taxon>
        <taxon>Araneomorphae</taxon>
        <taxon>Entelegynae</taxon>
        <taxon>Araneoidea</taxon>
        <taxon>Araneidae</taxon>
        <taxon>Larinioides</taxon>
    </lineage>
</organism>